<dbReference type="RefSeq" id="WP_147826592.1">
    <property type="nucleotide sequence ID" value="NZ_BAAARG010000004.1"/>
</dbReference>
<organism evidence="2 3">
    <name type="scientific">Microbacterium mitrae</name>
    <dbReference type="NCBI Taxonomy" id="664640"/>
    <lineage>
        <taxon>Bacteria</taxon>
        <taxon>Bacillati</taxon>
        <taxon>Actinomycetota</taxon>
        <taxon>Actinomycetes</taxon>
        <taxon>Micrococcales</taxon>
        <taxon>Microbacteriaceae</taxon>
        <taxon>Microbacterium</taxon>
    </lineage>
</organism>
<evidence type="ECO:0000313" key="3">
    <source>
        <dbReference type="Proteomes" id="UP000321196"/>
    </source>
</evidence>
<evidence type="ECO:0000256" key="1">
    <source>
        <dbReference type="SAM" id="MobiDB-lite"/>
    </source>
</evidence>
<dbReference type="AlphaFoldDB" id="A0A5C8HKJ0"/>
<gene>
    <name evidence="2" type="ORF">FVP60_12365</name>
</gene>
<dbReference type="OrthoDB" id="211933at2"/>
<evidence type="ECO:0000313" key="2">
    <source>
        <dbReference type="EMBL" id="TXK03067.1"/>
    </source>
</evidence>
<keyword evidence="3" id="KW-1185">Reference proteome</keyword>
<evidence type="ECO:0008006" key="4">
    <source>
        <dbReference type="Google" id="ProtNLM"/>
    </source>
</evidence>
<reference evidence="2 3" key="1">
    <citation type="submission" date="2019-08" db="EMBL/GenBank/DDBJ databases">
        <authorList>
            <person name="Dong K."/>
        </authorList>
    </citation>
    <scope>NUCLEOTIDE SEQUENCE [LARGE SCALE GENOMIC DNA]</scope>
    <source>
        <strain evidence="2 3">M4-8</strain>
    </source>
</reference>
<feature type="compositionally biased region" description="Polar residues" evidence="1">
    <location>
        <begin position="197"/>
        <end position="207"/>
    </location>
</feature>
<comment type="caution">
    <text evidence="2">The sequence shown here is derived from an EMBL/GenBank/DDBJ whole genome shotgun (WGS) entry which is preliminary data.</text>
</comment>
<proteinExistence type="predicted"/>
<accession>A0A5C8HKJ0</accession>
<name>A0A5C8HKJ0_9MICO</name>
<protein>
    <recommendedName>
        <fullName evidence="4">PIN domain-containing protein</fullName>
    </recommendedName>
</protein>
<dbReference type="Proteomes" id="UP000321196">
    <property type="component" value="Unassembled WGS sequence"/>
</dbReference>
<feature type="region of interest" description="Disordered" evidence="1">
    <location>
        <begin position="192"/>
        <end position="224"/>
    </location>
</feature>
<sequence>MHLIFLDSNILYSRTLRDWVLMLSAEGSRFAAVSSLDCIIEAIGNVRENHPHLDGGTIRDLHQKFYESLHDVLDEYPGGAIDDVTDNKDWHVIHAAKFGGVDILVTQNIKHFAPVVDKVPFDLYTADELLTMIAENDPQAVEAVTMKQITYWQRRNADKTGPQMTLSDALRSAQAPEFARIIEGVVRKLSGEPHVQELNQPEENGATSPAEDADPIGEDVPAPA</sequence>
<dbReference type="EMBL" id="VRSW01000005">
    <property type="protein sequence ID" value="TXK03067.1"/>
    <property type="molecule type" value="Genomic_DNA"/>
</dbReference>